<comment type="subcellular location">
    <subcellularLocation>
        <location evidence="1 7">Cell membrane</location>
        <topology evidence="1 7">Multi-pass membrane protein</topology>
    </subcellularLocation>
</comment>
<feature type="domain" description="ABC transmembrane type-1" evidence="8">
    <location>
        <begin position="83"/>
        <end position="331"/>
    </location>
</feature>
<evidence type="ECO:0000256" key="2">
    <source>
        <dbReference type="ARBA" id="ARBA00022448"/>
    </source>
</evidence>
<feature type="transmembrane region" description="Helical" evidence="7">
    <location>
        <begin position="263"/>
        <end position="286"/>
    </location>
</feature>
<dbReference type="Gene3D" id="1.10.3720.10">
    <property type="entry name" value="MetI-like"/>
    <property type="match status" value="1"/>
</dbReference>
<dbReference type="PANTHER" id="PTHR43386:SF1">
    <property type="entry name" value="D,D-DIPEPTIDE TRANSPORT SYSTEM PERMEASE PROTEIN DDPC-RELATED"/>
    <property type="match status" value="1"/>
</dbReference>
<dbReference type="PROSITE" id="PS50928">
    <property type="entry name" value="ABC_TM1"/>
    <property type="match status" value="1"/>
</dbReference>
<evidence type="ECO:0000256" key="7">
    <source>
        <dbReference type="RuleBase" id="RU363032"/>
    </source>
</evidence>
<feature type="transmembrane region" description="Helical" evidence="7">
    <location>
        <begin position="20"/>
        <end position="37"/>
    </location>
</feature>
<dbReference type="SUPFAM" id="SSF161098">
    <property type="entry name" value="MetI-like"/>
    <property type="match status" value="1"/>
</dbReference>
<feature type="transmembrane region" description="Helical" evidence="7">
    <location>
        <begin position="85"/>
        <end position="107"/>
    </location>
</feature>
<name>A0ABZ2LHS6_9BACT</name>
<feature type="transmembrane region" description="Helical" evidence="7">
    <location>
        <begin position="119"/>
        <end position="136"/>
    </location>
</feature>
<dbReference type="EMBL" id="CP089983">
    <property type="protein sequence ID" value="WXB08711.1"/>
    <property type="molecule type" value="Genomic_DNA"/>
</dbReference>
<dbReference type="Proteomes" id="UP001374803">
    <property type="component" value="Chromosome"/>
</dbReference>
<keyword evidence="6 7" id="KW-0472">Membrane</keyword>
<dbReference type="InterPro" id="IPR050366">
    <property type="entry name" value="BP-dependent_transpt_permease"/>
</dbReference>
<evidence type="ECO:0000256" key="4">
    <source>
        <dbReference type="ARBA" id="ARBA00022692"/>
    </source>
</evidence>
<evidence type="ECO:0000256" key="3">
    <source>
        <dbReference type="ARBA" id="ARBA00022475"/>
    </source>
</evidence>
<keyword evidence="10" id="KW-1185">Reference proteome</keyword>
<protein>
    <submittedName>
        <fullName evidence="9">ABC transporter permease</fullName>
    </submittedName>
</protein>
<comment type="similarity">
    <text evidence="7">Belongs to the binding-protein-dependent transport system permease family.</text>
</comment>
<dbReference type="InterPro" id="IPR035906">
    <property type="entry name" value="MetI-like_sf"/>
</dbReference>
<evidence type="ECO:0000256" key="5">
    <source>
        <dbReference type="ARBA" id="ARBA00022989"/>
    </source>
</evidence>
<organism evidence="9 10">
    <name type="scientific">Pendulispora rubella</name>
    <dbReference type="NCBI Taxonomy" id="2741070"/>
    <lineage>
        <taxon>Bacteria</taxon>
        <taxon>Pseudomonadati</taxon>
        <taxon>Myxococcota</taxon>
        <taxon>Myxococcia</taxon>
        <taxon>Myxococcales</taxon>
        <taxon>Sorangiineae</taxon>
        <taxon>Pendulisporaceae</taxon>
        <taxon>Pendulispora</taxon>
    </lineage>
</organism>
<evidence type="ECO:0000256" key="1">
    <source>
        <dbReference type="ARBA" id="ARBA00004651"/>
    </source>
</evidence>
<feature type="transmembrane region" description="Helical" evidence="7">
    <location>
        <begin position="180"/>
        <end position="200"/>
    </location>
</feature>
<dbReference type="InterPro" id="IPR000515">
    <property type="entry name" value="MetI-like"/>
</dbReference>
<gene>
    <name evidence="9" type="ORF">LVJ94_15890</name>
</gene>
<dbReference type="InterPro" id="IPR025966">
    <property type="entry name" value="OppC_N"/>
</dbReference>
<evidence type="ECO:0000256" key="6">
    <source>
        <dbReference type="ARBA" id="ARBA00023136"/>
    </source>
</evidence>
<evidence type="ECO:0000313" key="9">
    <source>
        <dbReference type="EMBL" id="WXB08711.1"/>
    </source>
</evidence>
<feature type="transmembrane region" description="Helical" evidence="7">
    <location>
        <begin position="142"/>
        <end position="159"/>
    </location>
</feature>
<keyword evidence="4 7" id="KW-0812">Transmembrane</keyword>
<dbReference type="Pfam" id="PF00528">
    <property type="entry name" value="BPD_transp_1"/>
    <property type="match status" value="1"/>
</dbReference>
<dbReference type="RefSeq" id="WP_394838382.1">
    <property type="nucleotide sequence ID" value="NZ_CP089929.1"/>
</dbReference>
<sequence length="343" mass="35993">MLDPRAKARFWNHRGAKIGAALTLALVAFALFGPWLSGHDPYASDFARGYSSATGFPVPPGGDFLLGTDRLFRDQLARLALGARISLTVAFAATAISTLLGGAVGIVAGYYEGSPGMRVPWPCIVALGTAIALAMVRGTWSLPLAVLAVGALVGTVAERRGIAWLARGPRMNVDVLLMRLVDVGLCFPFLLLVMAIGAALERTTLTSVLLVLGLTGWLGAARLFRAKTMQIRSLAYVEASRALGQSTPLILVRHVLPNVGGTFIVIAALATAQMILAESALSYLGVGLAPPTPTWGRMLSEGQDVYAAAPWLVLAPAAAILTAVLGFNLLGEGLRDALDPRQD</sequence>
<reference evidence="9" key="1">
    <citation type="submission" date="2021-12" db="EMBL/GenBank/DDBJ databases">
        <title>Discovery of the Pendulisporaceae a myxobacterial family with distinct sporulation behavior and unique specialized metabolism.</title>
        <authorList>
            <person name="Garcia R."/>
            <person name="Popoff A."/>
            <person name="Bader C.D."/>
            <person name="Loehr J."/>
            <person name="Walesch S."/>
            <person name="Walt C."/>
            <person name="Boldt J."/>
            <person name="Bunk B."/>
            <person name="Haeckl F.J.F.P.J."/>
            <person name="Gunesch A.P."/>
            <person name="Birkelbach J."/>
            <person name="Nuebel U."/>
            <person name="Pietschmann T."/>
            <person name="Bach T."/>
            <person name="Mueller R."/>
        </authorList>
    </citation>
    <scope>NUCLEOTIDE SEQUENCE</scope>
    <source>
        <strain evidence="9">MSr11367</strain>
    </source>
</reference>
<accession>A0ABZ2LHS6</accession>
<feature type="transmembrane region" description="Helical" evidence="7">
    <location>
        <begin position="306"/>
        <end position="331"/>
    </location>
</feature>
<dbReference type="PANTHER" id="PTHR43386">
    <property type="entry name" value="OLIGOPEPTIDE TRANSPORT SYSTEM PERMEASE PROTEIN APPC"/>
    <property type="match status" value="1"/>
</dbReference>
<keyword evidence="5 7" id="KW-1133">Transmembrane helix</keyword>
<keyword evidence="3" id="KW-1003">Cell membrane</keyword>
<proteinExistence type="inferred from homology"/>
<keyword evidence="2 7" id="KW-0813">Transport</keyword>
<dbReference type="Pfam" id="PF12911">
    <property type="entry name" value="OppC_N"/>
    <property type="match status" value="1"/>
</dbReference>
<evidence type="ECO:0000313" key="10">
    <source>
        <dbReference type="Proteomes" id="UP001374803"/>
    </source>
</evidence>
<evidence type="ECO:0000259" key="8">
    <source>
        <dbReference type="PROSITE" id="PS50928"/>
    </source>
</evidence>
<feature type="transmembrane region" description="Helical" evidence="7">
    <location>
        <begin position="206"/>
        <end position="224"/>
    </location>
</feature>
<dbReference type="CDD" id="cd06261">
    <property type="entry name" value="TM_PBP2"/>
    <property type="match status" value="1"/>
</dbReference>